<feature type="binding site" evidence="8">
    <location>
        <position position="202"/>
    </location>
    <ligand>
        <name>Ca(2+)</name>
        <dbReference type="ChEBI" id="CHEBI:29108"/>
        <label>1</label>
    </ligand>
</feature>
<feature type="binding site" evidence="8">
    <location>
        <position position="429"/>
    </location>
    <ligand>
        <name>Ca(2+)</name>
        <dbReference type="ChEBI" id="CHEBI:29108"/>
        <label>3</label>
    </ligand>
</feature>
<dbReference type="InterPro" id="IPR017853">
    <property type="entry name" value="GH"/>
</dbReference>
<dbReference type="SUPFAM" id="SSF51011">
    <property type="entry name" value="Glycosyl hydrolase domain"/>
    <property type="match status" value="1"/>
</dbReference>
<feature type="binding site" evidence="8">
    <location>
        <position position="237"/>
    </location>
    <ligand>
        <name>Ca(2+)</name>
        <dbReference type="ChEBI" id="CHEBI:29108"/>
        <label>1</label>
    </ligand>
</feature>
<dbReference type="PIRSF" id="PIRSF001021">
    <property type="entry name" value="Alph-amls_thrmst"/>
    <property type="match status" value="1"/>
</dbReference>
<dbReference type="GO" id="GO:0005509">
    <property type="term" value="F:calcium ion binding"/>
    <property type="evidence" value="ECO:0007669"/>
    <property type="project" value="InterPro"/>
</dbReference>
<dbReference type="Gene3D" id="2.40.30.140">
    <property type="match status" value="1"/>
</dbReference>
<dbReference type="Pfam" id="PF09154">
    <property type="entry name" value="Alpha-amy_C_pro"/>
    <property type="match status" value="1"/>
</dbReference>
<evidence type="ECO:0000256" key="7">
    <source>
        <dbReference type="PIRSR" id="PIRSR001021-1"/>
    </source>
</evidence>
<feature type="binding site" evidence="8">
    <location>
        <position position="106"/>
    </location>
    <ligand>
        <name>Ca(2+)</name>
        <dbReference type="ChEBI" id="CHEBI:29108"/>
        <label>1</label>
    </ligand>
</feature>
<evidence type="ECO:0000256" key="3">
    <source>
        <dbReference type="ARBA" id="ARBA00022723"/>
    </source>
</evidence>
<sequence length="483" mass="53742">MPRDNQTMLQCFEWYLPADGSLWRQVAQMAPRLARDGFTALWLPPAYKGASGSDDVGYGVYDLYDLGEFAQKGTVPTKYGTRQEYLEAIAALHRFGVAVYADIVLDHMMGADETEEVPAVRYDPGDRQHPVGQEQTICAWTKFTFPGRGGKYADFCWDWHCFDGTDWDEAGRCGGIYKFHGKQWDGEVDRENGNYDYLMGADLDLGNEQVLAALTQWGKWYLQTTGVDGLRLDAVKHMRFDFYTRWLCEMAAARGETLPAVGEYWHADCEVLEHYLQQCGGCMRLFDVPLHYKFYTAGQAGGSFDMGSLPQDTLSCRQPQRAVTFVDNHDTQPGQALQSFVPRWFKPLAYAYILLRQEGIPCVFYGDYFRIPHDGIPPLQPVLGALVAARRDLAYGPQHDYFDHADIVGFTREGDSCHPGSGLACLLSDGPGGEKRMYIGTAFAGCRFYDLLGGRPDTVTVGGDGYGTFSVGGGAAAVWGLCP</sequence>
<dbReference type="GO" id="GO:0005975">
    <property type="term" value="P:carbohydrate metabolic process"/>
    <property type="evidence" value="ECO:0007669"/>
    <property type="project" value="InterPro"/>
</dbReference>
<evidence type="ECO:0000256" key="5">
    <source>
        <dbReference type="ARBA" id="ARBA00023277"/>
    </source>
</evidence>
<dbReference type="Gene3D" id="2.60.40.1180">
    <property type="entry name" value="Golgi alpha-mannosidase II"/>
    <property type="match status" value="1"/>
</dbReference>
<feature type="binding site" evidence="8">
    <location>
        <position position="302"/>
    </location>
    <ligand>
        <name>Ca(2+)</name>
        <dbReference type="ChEBI" id="CHEBI:29108"/>
        <label>3</label>
    </ligand>
</feature>
<protein>
    <submittedName>
        <fullName evidence="11">Alpha-amylase</fullName>
        <ecNumber evidence="11">3.2.1.1</ecNumber>
    </submittedName>
</protein>
<reference evidence="11" key="1">
    <citation type="submission" date="2015-09" db="EMBL/GenBank/DDBJ databases">
        <authorList>
            <consortium name="Pathogen Informatics"/>
        </authorList>
    </citation>
    <scope>NUCLEOTIDE SEQUENCE</scope>
    <source>
        <strain evidence="11">2789STDY5834896</strain>
    </source>
</reference>
<evidence type="ECO:0000256" key="2">
    <source>
        <dbReference type="ARBA" id="ARBA00008061"/>
    </source>
</evidence>
<feature type="binding site" evidence="8">
    <location>
        <position position="406"/>
    </location>
    <ligand>
        <name>Ca(2+)</name>
        <dbReference type="ChEBI" id="CHEBI:29108"/>
        <label>3</label>
    </ligand>
</feature>
<proteinExistence type="inferred from homology"/>
<dbReference type="Gene3D" id="3.20.20.80">
    <property type="entry name" value="Glycosidases"/>
    <property type="match status" value="1"/>
</dbReference>
<gene>
    <name evidence="11" type="primary">amyS</name>
    <name evidence="11" type="ORF">SAMEA3545359_02809</name>
</gene>
<keyword evidence="8" id="KW-0106">Calcium</keyword>
<feature type="binding site" evidence="8">
    <location>
        <position position="204"/>
    </location>
    <ligand>
        <name>Ca(2+)</name>
        <dbReference type="ChEBI" id="CHEBI:29108"/>
        <label>2</label>
    </ligand>
</feature>
<dbReference type="PRINTS" id="PR00110">
    <property type="entry name" value="ALPHAAMYLASE"/>
</dbReference>
<keyword evidence="6 11" id="KW-0326">Glycosidase</keyword>
<dbReference type="EMBL" id="FMHG01000005">
    <property type="protein sequence ID" value="SCJ91175.1"/>
    <property type="molecule type" value="Genomic_DNA"/>
</dbReference>
<dbReference type="InterPro" id="IPR013776">
    <property type="entry name" value="A-amylase_thermo"/>
</dbReference>
<keyword evidence="5" id="KW-0119">Carbohydrate metabolism</keyword>
<keyword evidence="3 8" id="KW-0479">Metal-binding</keyword>
<dbReference type="NCBIfam" id="NF006969">
    <property type="entry name" value="PRK09441.1-2"/>
    <property type="match status" value="1"/>
</dbReference>
<evidence type="ECO:0000313" key="11">
    <source>
        <dbReference type="EMBL" id="SCJ91175.1"/>
    </source>
</evidence>
<evidence type="ECO:0000259" key="10">
    <source>
        <dbReference type="SMART" id="SM00642"/>
    </source>
</evidence>
<feature type="active site" description="Nucleophile" evidence="7">
    <location>
        <position position="233"/>
    </location>
</feature>
<dbReference type="PANTHER" id="PTHR43447">
    <property type="entry name" value="ALPHA-AMYLASE"/>
    <property type="match status" value="1"/>
</dbReference>
<dbReference type="NCBIfam" id="NF006968">
    <property type="entry name" value="PRK09441.1-1"/>
    <property type="match status" value="1"/>
</dbReference>
<dbReference type="InterPro" id="IPR006047">
    <property type="entry name" value="GH13_cat_dom"/>
</dbReference>
<feature type="active site" description="Proton donor" evidence="7">
    <location>
        <position position="263"/>
    </location>
</feature>
<feature type="binding site" evidence="8">
    <location>
        <position position="185"/>
    </location>
    <ligand>
        <name>Ca(2+)</name>
        <dbReference type="ChEBI" id="CHEBI:29108"/>
        <label>2</label>
    </ligand>
</feature>
<evidence type="ECO:0000256" key="1">
    <source>
        <dbReference type="ARBA" id="ARBA00001913"/>
    </source>
</evidence>
<comment type="similarity">
    <text evidence="2 9">Belongs to the glycosyl hydrolase 13 family.</text>
</comment>
<feature type="binding site" evidence="8">
    <location>
        <position position="163"/>
    </location>
    <ligand>
        <name>Ca(2+)</name>
        <dbReference type="ChEBI" id="CHEBI:29108"/>
        <label>2</label>
    </ligand>
</feature>
<dbReference type="CDD" id="cd11318">
    <property type="entry name" value="AmyAc_bac_fung_AmyA"/>
    <property type="match status" value="1"/>
</dbReference>
<comment type="cofactor">
    <cofactor evidence="1">
        <name>Ca(2+)</name>
        <dbReference type="ChEBI" id="CHEBI:29108"/>
    </cofactor>
</comment>
<dbReference type="InterPro" id="IPR006046">
    <property type="entry name" value="Alpha_amylase"/>
</dbReference>
<dbReference type="SMART" id="SM00642">
    <property type="entry name" value="Aamy"/>
    <property type="match status" value="1"/>
</dbReference>
<evidence type="ECO:0000256" key="6">
    <source>
        <dbReference type="ARBA" id="ARBA00023295"/>
    </source>
</evidence>
<feature type="domain" description="Glycosyl hydrolase family 13 catalytic" evidence="10">
    <location>
        <begin position="6"/>
        <end position="390"/>
    </location>
</feature>
<organism evidence="11">
    <name type="scientific">uncultured Anaerotruncus sp</name>
    <dbReference type="NCBI Taxonomy" id="905011"/>
    <lineage>
        <taxon>Bacteria</taxon>
        <taxon>Bacillati</taxon>
        <taxon>Bacillota</taxon>
        <taxon>Clostridia</taxon>
        <taxon>Eubacteriales</taxon>
        <taxon>Oscillospiraceae</taxon>
        <taxon>Anaerotruncus</taxon>
        <taxon>environmental samples</taxon>
    </lineage>
</organism>
<dbReference type="Pfam" id="PF00128">
    <property type="entry name" value="Alpha-amylase"/>
    <property type="match status" value="1"/>
</dbReference>
<dbReference type="InterPro" id="IPR015237">
    <property type="entry name" value="Alpha-amylase_C_pro"/>
</dbReference>
<feature type="binding site" evidence="8">
    <location>
        <position position="196"/>
    </location>
    <ligand>
        <name>Ca(2+)</name>
        <dbReference type="ChEBI" id="CHEBI:29108"/>
        <label>1</label>
    </ligand>
</feature>
<dbReference type="GO" id="GO:0004556">
    <property type="term" value="F:alpha-amylase activity"/>
    <property type="evidence" value="ECO:0007669"/>
    <property type="project" value="UniProtKB-EC"/>
</dbReference>
<accession>A0A1C6KB72</accession>
<dbReference type="EC" id="3.2.1.1" evidence="11"/>
<dbReference type="AlphaFoldDB" id="A0A1C6KB72"/>
<dbReference type="InterPro" id="IPR013780">
    <property type="entry name" value="Glyco_hydro_b"/>
</dbReference>
<evidence type="ECO:0000256" key="9">
    <source>
        <dbReference type="RuleBase" id="RU003615"/>
    </source>
</evidence>
<evidence type="ECO:0000256" key="8">
    <source>
        <dbReference type="PIRSR" id="PIRSR001021-2"/>
    </source>
</evidence>
<name>A0A1C6KB72_9FIRM</name>
<evidence type="ECO:0000256" key="4">
    <source>
        <dbReference type="ARBA" id="ARBA00022801"/>
    </source>
</evidence>
<dbReference type="SUPFAM" id="SSF51445">
    <property type="entry name" value="(Trans)glycosidases"/>
    <property type="match status" value="1"/>
</dbReference>
<keyword evidence="4 11" id="KW-0378">Hydrolase</keyword>